<keyword evidence="4" id="KW-1185">Reference proteome</keyword>
<keyword evidence="2" id="KW-0472">Membrane</keyword>
<comment type="caution">
    <text evidence="3">The sequence shown here is derived from an EMBL/GenBank/DDBJ whole genome shotgun (WGS) entry which is preliminary data.</text>
</comment>
<protein>
    <submittedName>
        <fullName evidence="3">Uncharacterized protein</fullName>
    </submittedName>
</protein>
<feature type="region of interest" description="Disordered" evidence="1">
    <location>
        <begin position="45"/>
        <end position="69"/>
    </location>
</feature>
<evidence type="ECO:0000313" key="4">
    <source>
        <dbReference type="Proteomes" id="UP000193738"/>
    </source>
</evidence>
<keyword evidence="2" id="KW-0812">Transmembrane</keyword>
<proteinExistence type="predicted"/>
<accession>A0A1X1VW28</accession>
<dbReference type="Proteomes" id="UP000193738">
    <property type="component" value="Unassembled WGS sequence"/>
</dbReference>
<organism evidence="3 4">
    <name type="scientific">Mycobacterium gastri</name>
    <dbReference type="NCBI Taxonomy" id="1777"/>
    <lineage>
        <taxon>Bacteria</taxon>
        <taxon>Bacillati</taxon>
        <taxon>Actinomycetota</taxon>
        <taxon>Actinomycetes</taxon>
        <taxon>Mycobacteriales</taxon>
        <taxon>Mycobacteriaceae</taxon>
        <taxon>Mycobacterium</taxon>
    </lineage>
</organism>
<dbReference type="AlphaFoldDB" id="A0A1X1VW28"/>
<name>A0A1X1VW28_MYCGS</name>
<reference evidence="3 4" key="1">
    <citation type="submission" date="2016-01" db="EMBL/GenBank/DDBJ databases">
        <title>The new phylogeny of the genus Mycobacterium.</title>
        <authorList>
            <person name="Tarcisio F."/>
            <person name="Conor M."/>
            <person name="Antonella G."/>
            <person name="Elisabetta G."/>
            <person name="Giulia F.S."/>
            <person name="Sara T."/>
            <person name="Anna F."/>
            <person name="Clotilde B."/>
            <person name="Roberto B."/>
            <person name="Veronica D.S."/>
            <person name="Fabio R."/>
            <person name="Monica P."/>
            <person name="Olivier J."/>
            <person name="Enrico T."/>
            <person name="Nicola S."/>
        </authorList>
    </citation>
    <scope>NUCLEOTIDE SEQUENCE [LARGE SCALE GENOMIC DNA]</scope>
    <source>
        <strain evidence="3 4">DSM 43505</strain>
    </source>
</reference>
<feature type="transmembrane region" description="Helical" evidence="2">
    <location>
        <begin position="17"/>
        <end position="39"/>
    </location>
</feature>
<sequence length="69" mass="7179">MGAVIAGATGGPIALPFGLSAGMLPAIGSAAGLGAFPALGPLPHRPRRYPNSARWPDRHRAPPVRRFQR</sequence>
<evidence type="ECO:0000256" key="1">
    <source>
        <dbReference type="SAM" id="MobiDB-lite"/>
    </source>
</evidence>
<dbReference type="RefSeq" id="WP_036417158.1">
    <property type="nucleotide sequence ID" value="NZ_LQOX01000071.1"/>
</dbReference>
<dbReference type="EMBL" id="LQOX01000071">
    <property type="protein sequence ID" value="ORV73208.1"/>
    <property type="molecule type" value="Genomic_DNA"/>
</dbReference>
<evidence type="ECO:0000256" key="2">
    <source>
        <dbReference type="SAM" id="Phobius"/>
    </source>
</evidence>
<keyword evidence="2" id="KW-1133">Transmembrane helix</keyword>
<evidence type="ECO:0000313" key="3">
    <source>
        <dbReference type="EMBL" id="ORV73208.1"/>
    </source>
</evidence>
<gene>
    <name evidence="3" type="ORF">AWC07_02880</name>
</gene>